<comment type="pathway">
    <text evidence="3 19">Protein modification; protein glycosylation.</text>
</comment>
<keyword evidence="14 19" id="KW-0472">Membrane</keyword>
<dbReference type="Proteomes" id="UP001162480">
    <property type="component" value="Chromosome 6"/>
</dbReference>
<dbReference type="GO" id="GO:0004653">
    <property type="term" value="F:polypeptide N-acetylgalactosaminyltransferase activity"/>
    <property type="evidence" value="ECO:0007669"/>
    <property type="project" value="UniProtKB-EC"/>
</dbReference>
<evidence type="ECO:0000256" key="3">
    <source>
        <dbReference type="ARBA" id="ARBA00004922"/>
    </source>
</evidence>
<dbReference type="InterPro" id="IPR045885">
    <property type="entry name" value="GalNAc-T"/>
</dbReference>
<feature type="domain" description="Ricin B lectin" evidence="20">
    <location>
        <begin position="472"/>
        <end position="587"/>
    </location>
</feature>
<comment type="catalytic activity">
    <reaction evidence="17">
        <text>L-threonyl-[protein] + UDP-N-acetyl-alpha-D-galactosamine = a 3-O-[N-acetyl-alpha-D-galactosaminyl]-L-threonyl-[protein] + UDP + H(+)</text>
        <dbReference type="Rhea" id="RHEA:52424"/>
        <dbReference type="Rhea" id="RHEA-COMP:11060"/>
        <dbReference type="Rhea" id="RHEA-COMP:11689"/>
        <dbReference type="ChEBI" id="CHEBI:15378"/>
        <dbReference type="ChEBI" id="CHEBI:30013"/>
        <dbReference type="ChEBI" id="CHEBI:58223"/>
        <dbReference type="ChEBI" id="CHEBI:67138"/>
        <dbReference type="ChEBI" id="CHEBI:87075"/>
        <dbReference type="EC" id="2.4.1.41"/>
    </reaction>
</comment>
<dbReference type="SUPFAM" id="SSF50370">
    <property type="entry name" value="Ricin B-like lectins"/>
    <property type="match status" value="1"/>
</dbReference>
<evidence type="ECO:0000259" key="20">
    <source>
        <dbReference type="SMART" id="SM00458"/>
    </source>
</evidence>
<dbReference type="PROSITE" id="PS50231">
    <property type="entry name" value="RICIN_B_LECTIN"/>
    <property type="match status" value="1"/>
</dbReference>
<dbReference type="InterPro" id="IPR029044">
    <property type="entry name" value="Nucleotide-diphossugar_trans"/>
</dbReference>
<keyword evidence="6 19" id="KW-0328">Glycosyltransferase</keyword>
<evidence type="ECO:0000256" key="5">
    <source>
        <dbReference type="ARBA" id="ARBA00012644"/>
    </source>
</evidence>
<comment type="cofactor">
    <cofactor evidence="1 19">
        <name>Mn(2+)</name>
        <dbReference type="ChEBI" id="CHEBI:29035"/>
    </cofactor>
</comment>
<keyword evidence="22" id="KW-1185">Reference proteome</keyword>
<dbReference type="GO" id="GO:0006493">
    <property type="term" value="P:protein O-linked glycosylation"/>
    <property type="evidence" value="ECO:0007669"/>
    <property type="project" value="TreeGrafter"/>
</dbReference>
<keyword evidence="7 19" id="KW-0808">Transferase</keyword>
<name>A0AA36F547_OCTVU</name>
<reference evidence="21" key="1">
    <citation type="submission" date="2023-08" db="EMBL/GenBank/DDBJ databases">
        <authorList>
            <person name="Alioto T."/>
            <person name="Alioto T."/>
            <person name="Gomez Garrido J."/>
        </authorList>
    </citation>
    <scope>NUCLEOTIDE SEQUENCE</scope>
</reference>
<dbReference type="Pfam" id="PF00652">
    <property type="entry name" value="Ricin_B_lectin"/>
    <property type="match status" value="1"/>
</dbReference>
<dbReference type="EC" id="2.4.1.-" evidence="19"/>
<keyword evidence="9" id="KW-0479">Metal-binding</keyword>
<gene>
    <name evidence="21" type="ORF">OCTVUL_1B017528</name>
</gene>
<feature type="transmembrane region" description="Helical" evidence="19">
    <location>
        <begin position="7"/>
        <end position="24"/>
    </location>
</feature>
<evidence type="ECO:0000256" key="11">
    <source>
        <dbReference type="ARBA" id="ARBA00022968"/>
    </source>
</evidence>
<proteinExistence type="inferred from homology"/>
<dbReference type="Pfam" id="PF00535">
    <property type="entry name" value="Glycos_transf_2"/>
    <property type="match status" value="1"/>
</dbReference>
<evidence type="ECO:0000256" key="14">
    <source>
        <dbReference type="ARBA" id="ARBA00023136"/>
    </source>
</evidence>
<dbReference type="FunFam" id="3.90.550.10:FF:000020">
    <property type="entry name" value="Polypeptide N-acetylgalactosaminyltransferase"/>
    <property type="match status" value="1"/>
</dbReference>
<dbReference type="CDD" id="cd23434">
    <property type="entry name" value="beta-trefoil_Ricin_GALNT2"/>
    <property type="match status" value="1"/>
</dbReference>
<dbReference type="SUPFAM" id="SSF53448">
    <property type="entry name" value="Nucleotide-diphospho-sugar transferases"/>
    <property type="match status" value="1"/>
</dbReference>
<dbReference type="InterPro" id="IPR035992">
    <property type="entry name" value="Ricin_B-like_lectins"/>
</dbReference>
<sequence>MRRRFHLLLGIGIIWLFGVAYYLLREIKTEGIGELEWQRDHGLPGDRQDGALSPSKNINRNNAFHHKERLLVEGNIIIEPQLVMDTTGSVVNIQQMDSSGKVHWSQFDADKYIAKKALKPGEDSYARNKFNQAASDNVKMTRDLPDDRNYHCTKDWSQEKLPATSVIITFHNEARSALLRTVISVFRKSREDLIQEIILVDDFSDDPADGEELLKIQKVKVLRNDRREGLMRSRVRGADASTAKILTFLDSHCECNTNWLEPLLERVAEDRSRVVSPIIDVINMDNFEYIGAASEIKGGFDWNLVFKWDYMSSEEIRKRETNPTLPIKTPLIAGGLFTIDKSWFNELGKYDTKMDVWGGENIEISFRVWLCHGSLEITPCSRVGHVFRKQHPYTFPGGSGTVFARNTRRAAEVWMDEYKYLYYNAVPSSKYVSYGDISERLELKRKLKCRPFKWYLQNVYPELKIPENQDMLYGMVRQGDLCIDTLGHMAEGTVGLFHCHNSGGNQEWVLSENGNLKHLDMCITLPEVLSGVALKLAQCVPGDKMMKWVHMNNKNGDRMAQITIVSHKMPKVRKCHIRDIHRAFETVEEREKKPQHISYSPVNVYL</sequence>
<evidence type="ECO:0000313" key="21">
    <source>
        <dbReference type="EMBL" id="CAI9724744.1"/>
    </source>
</evidence>
<dbReference type="InterPro" id="IPR001173">
    <property type="entry name" value="Glyco_trans_2-like"/>
</dbReference>
<dbReference type="GO" id="GO:0046872">
    <property type="term" value="F:metal ion binding"/>
    <property type="evidence" value="ECO:0007669"/>
    <property type="project" value="UniProtKB-KW"/>
</dbReference>
<dbReference type="CDD" id="cd02510">
    <property type="entry name" value="pp-GalNAc-T"/>
    <property type="match status" value="1"/>
</dbReference>
<evidence type="ECO:0000256" key="18">
    <source>
        <dbReference type="ARBA" id="ARBA00052209"/>
    </source>
</evidence>
<dbReference type="EMBL" id="OX597819">
    <property type="protein sequence ID" value="CAI9724744.1"/>
    <property type="molecule type" value="Genomic_DNA"/>
</dbReference>
<accession>A0AA36F547</accession>
<dbReference type="PANTHER" id="PTHR11675:SF119">
    <property type="entry name" value="POLYPEPTIDE N-ACETYLGALACTOSAMINYLTRANSFERASE 2"/>
    <property type="match status" value="1"/>
</dbReference>
<evidence type="ECO:0000256" key="15">
    <source>
        <dbReference type="ARBA" id="ARBA00023157"/>
    </source>
</evidence>
<keyword evidence="13 19" id="KW-0333">Golgi apparatus</keyword>
<keyword evidence="11" id="KW-0735">Signal-anchor</keyword>
<evidence type="ECO:0000256" key="8">
    <source>
        <dbReference type="ARBA" id="ARBA00022692"/>
    </source>
</evidence>
<evidence type="ECO:0000256" key="12">
    <source>
        <dbReference type="ARBA" id="ARBA00022989"/>
    </source>
</evidence>
<evidence type="ECO:0000256" key="7">
    <source>
        <dbReference type="ARBA" id="ARBA00022679"/>
    </source>
</evidence>
<evidence type="ECO:0000256" key="13">
    <source>
        <dbReference type="ARBA" id="ARBA00023034"/>
    </source>
</evidence>
<dbReference type="SMART" id="SM00458">
    <property type="entry name" value="RICIN"/>
    <property type="match status" value="1"/>
</dbReference>
<evidence type="ECO:0000256" key="2">
    <source>
        <dbReference type="ARBA" id="ARBA00004323"/>
    </source>
</evidence>
<protein>
    <recommendedName>
        <fullName evidence="5 19">Polypeptide N-acetylgalactosaminyltransferase</fullName>
        <ecNumber evidence="19">2.4.1.-</ecNumber>
    </recommendedName>
    <alternativeName>
        <fullName evidence="19">Protein-UDP acetylgalactosaminyltransferase</fullName>
    </alternativeName>
</protein>
<keyword evidence="16 19" id="KW-0464">Manganese</keyword>
<dbReference type="PANTHER" id="PTHR11675">
    <property type="entry name" value="N-ACETYLGALACTOSAMINYLTRANSFERASE"/>
    <property type="match status" value="1"/>
</dbReference>
<dbReference type="Gene3D" id="2.80.10.50">
    <property type="match status" value="1"/>
</dbReference>
<dbReference type="GO" id="GO:0000139">
    <property type="term" value="C:Golgi membrane"/>
    <property type="evidence" value="ECO:0007669"/>
    <property type="project" value="UniProtKB-SubCell"/>
</dbReference>
<comment type="subcellular location">
    <subcellularLocation>
        <location evidence="2 19">Golgi apparatus membrane</location>
        <topology evidence="2 19">Single-pass type II membrane protein</topology>
    </subcellularLocation>
</comment>
<evidence type="ECO:0000256" key="16">
    <source>
        <dbReference type="ARBA" id="ARBA00023211"/>
    </source>
</evidence>
<evidence type="ECO:0000313" key="22">
    <source>
        <dbReference type="Proteomes" id="UP001162480"/>
    </source>
</evidence>
<evidence type="ECO:0000256" key="6">
    <source>
        <dbReference type="ARBA" id="ARBA00022676"/>
    </source>
</evidence>
<dbReference type="Gene3D" id="3.90.550.10">
    <property type="entry name" value="Spore Coat Polysaccharide Biosynthesis Protein SpsA, Chain A"/>
    <property type="match status" value="1"/>
</dbReference>
<comment type="catalytic activity">
    <reaction evidence="18">
        <text>L-seryl-[protein] + UDP-N-acetyl-alpha-D-galactosamine = a 3-O-[N-acetyl-alpha-D-galactosaminyl]-L-seryl-[protein] + UDP + H(+)</text>
        <dbReference type="Rhea" id="RHEA:23956"/>
        <dbReference type="Rhea" id="RHEA-COMP:9863"/>
        <dbReference type="Rhea" id="RHEA-COMP:12788"/>
        <dbReference type="ChEBI" id="CHEBI:15378"/>
        <dbReference type="ChEBI" id="CHEBI:29999"/>
        <dbReference type="ChEBI" id="CHEBI:53604"/>
        <dbReference type="ChEBI" id="CHEBI:58223"/>
        <dbReference type="ChEBI" id="CHEBI:67138"/>
        <dbReference type="EC" id="2.4.1.41"/>
    </reaction>
</comment>
<evidence type="ECO:0000256" key="19">
    <source>
        <dbReference type="RuleBase" id="RU361242"/>
    </source>
</evidence>
<keyword evidence="8 19" id="KW-0812">Transmembrane</keyword>
<dbReference type="GO" id="GO:0030246">
    <property type="term" value="F:carbohydrate binding"/>
    <property type="evidence" value="ECO:0007669"/>
    <property type="project" value="UniProtKB-KW"/>
</dbReference>
<evidence type="ECO:0000256" key="4">
    <source>
        <dbReference type="ARBA" id="ARBA00005680"/>
    </source>
</evidence>
<organism evidence="21 22">
    <name type="scientific">Octopus vulgaris</name>
    <name type="common">Common octopus</name>
    <dbReference type="NCBI Taxonomy" id="6645"/>
    <lineage>
        <taxon>Eukaryota</taxon>
        <taxon>Metazoa</taxon>
        <taxon>Spiralia</taxon>
        <taxon>Lophotrochozoa</taxon>
        <taxon>Mollusca</taxon>
        <taxon>Cephalopoda</taxon>
        <taxon>Coleoidea</taxon>
        <taxon>Octopodiformes</taxon>
        <taxon>Octopoda</taxon>
        <taxon>Incirrata</taxon>
        <taxon>Octopodidae</taxon>
        <taxon>Octopus</taxon>
    </lineage>
</organism>
<evidence type="ECO:0000256" key="9">
    <source>
        <dbReference type="ARBA" id="ARBA00022723"/>
    </source>
</evidence>
<dbReference type="AlphaFoldDB" id="A0AA36F547"/>
<keyword evidence="12 19" id="KW-1133">Transmembrane helix</keyword>
<keyword evidence="15 19" id="KW-1015">Disulfide bond</keyword>
<comment type="similarity">
    <text evidence="4 19">Belongs to the glycosyltransferase 2 family. GalNAc-T subfamily.</text>
</comment>
<keyword evidence="10 19" id="KW-0430">Lectin</keyword>
<evidence type="ECO:0000256" key="17">
    <source>
        <dbReference type="ARBA" id="ARBA00050905"/>
    </source>
</evidence>
<evidence type="ECO:0000256" key="1">
    <source>
        <dbReference type="ARBA" id="ARBA00001936"/>
    </source>
</evidence>
<dbReference type="InterPro" id="IPR000772">
    <property type="entry name" value="Ricin_B_lectin"/>
</dbReference>
<evidence type="ECO:0000256" key="10">
    <source>
        <dbReference type="ARBA" id="ARBA00022734"/>
    </source>
</evidence>